<sequence length="356" mass="39739">MGLIAVPLFPCETITHSARTATRHDGSALRAETIACGLRSIRNEHCYFRVLMRLGGGHRFRAGRDDDVQVTFGPQVARRVLRYELDRLCEQAGKTQAQAGERLGMSRVGFGHLITGKNLPSKPALEVLMDFFGRPDRLPMMLELLAVAKLKPDQHGTVRQDIDSSSTVKDFELAIGLEAVATGIEVFDPMLVSGLLQTEAYARELIAYHASITLGVNVEDSIALRLRRQSVITREAGPAELWCVVEEQTLRRPVGGPAVMAGQLDHLLETTSRPNVNFQVIPHEVGVHPSLTGAFYLLRFDDDWRVAYEEARRSAHYYDSPEAVEDYGKVMNHLRHLALNPKRSRALVAKLRKEIQ</sequence>
<evidence type="ECO:0000259" key="1">
    <source>
        <dbReference type="PROSITE" id="PS50943"/>
    </source>
</evidence>
<name>A0A7W9HSK6_9PSEU</name>
<keyword evidence="3" id="KW-1185">Reference proteome</keyword>
<comment type="caution">
    <text evidence="2">The sequence shown here is derived from an EMBL/GenBank/DDBJ whole genome shotgun (WGS) entry which is preliminary data.</text>
</comment>
<dbReference type="Proteomes" id="UP000552097">
    <property type="component" value="Unassembled WGS sequence"/>
</dbReference>
<dbReference type="AlphaFoldDB" id="A0A7W9HSK6"/>
<dbReference type="GO" id="GO:0003677">
    <property type="term" value="F:DNA binding"/>
    <property type="evidence" value="ECO:0007669"/>
    <property type="project" value="InterPro"/>
</dbReference>
<dbReference type="RefSeq" id="WP_184927483.1">
    <property type="nucleotide sequence ID" value="NZ_JACHMO010000001.1"/>
</dbReference>
<dbReference type="InterPro" id="IPR001387">
    <property type="entry name" value="Cro/C1-type_HTH"/>
</dbReference>
<dbReference type="Pfam" id="PF13560">
    <property type="entry name" value="HTH_31"/>
    <property type="match status" value="1"/>
</dbReference>
<accession>A0A7W9HSK6</accession>
<dbReference type="CDD" id="cd00093">
    <property type="entry name" value="HTH_XRE"/>
    <property type="match status" value="1"/>
</dbReference>
<evidence type="ECO:0000313" key="2">
    <source>
        <dbReference type="EMBL" id="MBB5807421.1"/>
    </source>
</evidence>
<dbReference type="SUPFAM" id="SSF47413">
    <property type="entry name" value="lambda repressor-like DNA-binding domains"/>
    <property type="match status" value="1"/>
</dbReference>
<dbReference type="PROSITE" id="PS50943">
    <property type="entry name" value="HTH_CROC1"/>
    <property type="match status" value="1"/>
</dbReference>
<dbReference type="SMART" id="SM00530">
    <property type="entry name" value="HTH_XRE"/>
    <property type="match status" value="1"/>
</dbReference>
<feature type="domain" description="HTH cro/C1-type" evidence="1">
    <location>
        <begin position="85"/>
        <end position="138"/>
    </location>
</feature>
<reference evidence="2 3" key="1">
    <citation type="submission" date="2020-08" db="EMBL/GenBank/DDBJ databases">
        <title>Sequencing the genomes of 1000 actinobacteria strains.</title>
        <authorList>
            <person name="Klenk H.-P."/>
        </authorList>
    </citation>
    <scope>NUCLEOTIDE SEQUENCE [LARGE SCALE GENOMIC DNA]</scope>
    <source>
        <strain evidence="2 3">DSM 45486</strain>
    </source>
</reference>
<evidence type="ECO:0000313" key="3">
    <source>
        <dbReference type="Proteomes" id="UP000552097"/>
    </source>
</evidence>
<organism evidence="2 3">
    <name type="scientific">Saccharothrix ecbatanensis</name>
    <dbReference type="NCBI Taxonomy" id="1105145"/>
    <lineage>
        <taxon>Bacteria</taxon>
        <taxon>Bacillati</taxon>
        <taxon>Actinomycetota</taxon>
        <taxon>Actinomycetes</taxon>
        <taxon>Pseudonocardiales</taxon>
        <taxon>Pseudonocardiaceae</taxon>
        <taxon>Saccharothrix</taxon>
    </lineage>
</organism>
<gene>
    <name evidence="2" type="ORF">F4560_007189</name>
</gene>
<protein>
    <submittedName>
        <fullName evidence="2">Transcriptional regulator with XRE-family HTH domain</fullName>
    </submittedName>
</protein>
<dbReference type="InterPro" id="IPR010982">
    <property type="entry name" value="Lambda_DNA-bd_dom_sf"/>
</dbReference>
<dbReference type="EMBL" id="JACHMO010000001">
    <property type="protein sequence ID" value="MBB5807421.1"/>
    <property type="molecule type" value="Genomic_DNA"/>
</dbReference>
<proteinExistence type="predicted"/>
<dbReference type="Pfam" id="PF19054">
    <property type="entry name" value="DUF5753"/>
    <property type="match status" value="1"/>
</dbReference>
<dbReference type="InterPro" id="IPR043917">
    <property type="entry name" value="DUF5753"/>
</dbReference>